<dbReference type="EMBL" id="CM055109">
    <property type="protein sequence ID" value="KAJ7523156.1"/>
    <property type="molecule type" value="Genomic_DNA"/>
</dbReference>
<gene>
    <name evidence="1" type="ORF">O6H91_18G039500</name>
</gene>
<name>A0ACC2B052_DIPCM</name>
<dbReference type="Proteomes" id="UP001162992">
    <property type="component" value="Chromosome 18"/>
</dbReference>
<proteinExistence type="predicted"/>
<evidence type="ECO:0000313" key="2">
    <source>
        <dbReference type="Proteomes" id="UP001162992"/>
    </source>
</evidence>
<reference evidence="2" key="1">
    <citation type="journal article" date="2024" name="Proc. Natl. Acad. Sci. U.S.A.">
        <title>Extraordinary preservation of gene collinearity over three hundred million years revealed in homosporous lycophytes.</title>
        <authorList>
            <person name="Li C."/>
            <person name="Wickell D."/>
            <person name="Kuo L.Y."/>
            <person name="Chen X."/>
            <person name="Nie B."/>
            <person name="Liao X."/>
            <person name="Peng D."/>
            <person name="Ji J."/>
            <person name="Jenkins J."/>
            <person name="Williams M."/>
            <person name="Shu S."/>
            <person name="Plott C."/>
            <person name="Barry K."/>
            <person name="Rajasekar S."/>
            <person name="Grimwood J."/>
            <person name="Han X."/>
            <person name="Sun S."/>
            <person name="Hou Z."/>
            <person name="He W."/>
            <person name="Dai G."/>
            <person name="Sun C."/>
            <person name="Schmutz J."/>
            <person name="Leebens-Mack J.H."/>
            <person name="Li F.W."/>
            <person name="Wang L."/>
        </authorList>
    </citation>
    <scope>NUCLEOTIDE SEQUENCE [LARGE SCALE GENOMIC DNA]</scope>
    <source>
        <strain evidence="2">cv. PW_Plant_1</strain>
    </source>
</reference>
<evidence type="ECO:0000313" key="1">
    <source>
        <dbReference type="EMBL" id="KAJ7523156.1"/>
    </source>
</evidence>
<accession>A0ACC2B052</accession>
<comment type="caution">
    <text evidence="1">The sequence shown here is derived from an EMBL/GenBank/DDBJ whole genome shotgun (WGS) entry which is preliminary data.</text>
</comment>
<sequence length="553" mass="62045">MACNILFSNRRGSYHGMKKYCLLVASFLFVTPSAAESLALRNSPLLHSSDSMISGQYVHSRQFVRSRALEQNEISPAPDVAGNVWILAADRTTRPDPLDNLHKHRNGWDIRSKHYWASVGFTGLPGFLLALLWIALGVFFLLFLSFLCSCGRWDKERYEHSRRTFWIPFFCLIIFTCTVIMGCALMYAGQAKLHHDLSDTLEYVVDQSRYTVENLHTVAAILMEATVIDVDNIVIAPDEQKNIRQQSAQLNSSADQLEFKTEQNAHKIRRAIENVRLVMIIVAGVMLLLVLAGLLFVAFGVRSIVYSLVFIGWLLVAATWILCGVFILLNNAVGDTCVAMQEWVAHPEFHTNLDEILPCVDQQTSNGTLNHSKNMTITLVDVVNQAINGVFNNNFPPGIPLYFNQSGPKVPPLCSPYGPAPAYAKQSCPAGYVDFRTAPQTWSQFVCTAPNGVCTSTGRLTPEIYNQLLKSVTVADGLYKNVPFLVSVENCDFARTTFQHIINNHCTRLRRHLKWIWIGLVFVSGGSMISIFLWVLSVKRHPRHTSFKKSEQG</sequence>
<keyword evidence="2" id="KW-1185">Reference proteome</keyword>
<protein>
    <submittedName>
        <fullName evidence="1">Uncharacterized protein</fullName>
    </submittedName>
</protein>
<organism evidence="1 2">
    <name type="scientific">Diphasiastrum complanatum</name>
    <name type="common">Issler's clubmoss</name>
    <name type="synonym">Lycopodium complanatum</name>
    <dbReference type="NCBI Taxonomy" id="34168"/>
    <lineage>
        <taxon>Eukaryota</taxon>
        <taxon>Viridiplantae</taxon>
        <taxon>Streptophyta</taxon>
        <taxon>Embryophyta</taxon>
        <taxon>Tracheophyta</taxon>
        <taxon>Lycopodiopsida</taxon>
        <taxon>Lycopodiales</taxon>
        <taxon>Lycopodiaceae</taxon>
        <taxon>Lycopodioideae</taxon>
        <taxon>Diphasiastrum</taxon>
    </lineage>
</organism>